<dbReference type="GO" id="GO:0016020">
    <property type="term" value="C:membrane"/>
    <property type="evidence" value="ECO:0007669"/>
    <property type="project" value="UniProtKB-SubCell"/>
</dbReference>
<sequence length="1251" mass="141473">MKRPPATPKRPMQEDTNASDEEASVEASQEDTFGNEDESPKDEECEMLTREELDAMMDDDEGEATTKPSATLSRGLIHRMRSRSAGQLLLPRRSRSLYSRSSSSTADYSSHLRALSNDPKKAAPSPTLPPRKDRSLGKKGIRKMSSRWDDVRTQVKGNPVGGRDPLVVNDGEDTLATVAAEPAPVPSPISSKTMADVAKQVIYSKRASSHLKLNVNVTPGHAAINGLYLEKKKLDLRILSAQFKEVKRSEFYEELVVYCLFLLLFFQLLSGLPFHGSFQQSDVTVDLTCSVPDACSIQSPDDIYTFAAHLKGRICSDSTHPKAPSFQPWTRVGGLFMRQIRVRAEPCQFAFIFGDTDDPPTTDCFPALSGDNQDTAPIVGRSRNYSWSDDLAPWIPGHNSWYASHTKSFGTGGYVLDLCDTDDDLVADAWMDVATRAVSLEFVVVNPSTHVFTVASHEFMIHPSGHMKYFGQSANLRVMGVEGTSSSSNNSSMWWALDVRVHLWLGVCAFVLTYFRSELAEVHKMGLTSYLTLHGWNLFELAHLLLLVSTLYYTYVYYTQSWWTREAMVAVPPDAHAVHIRMLQLLDTFLQLSDFAALSSAFSLLKIFKFLRMNSTLNLLWQVLGMALKDLMGYMVIFLLIFLSYSTMGSFAFGFDLEEFSSVSTSFATCFHMLAGDLSYDRLQQANPRLAPVFFVTFVVLVLQVMVNMFVAILSEFYESAKDVGNDEDDVEYDIITRLREFLGACAPTVDLTNTGTILLCPHQTVRLISTNLVDKELTRHRAKKLFRGVVWRIIALLRFGMKFDQKLVFAKTSTRNHDTNRTTRYIPLSENFDHSTIKTMLPKGITIRLEGDAILGQQTLLRVVRHGALSVECVVLPSEHHEDVMELVGGEKLKLPWKLFVFHVVKLIFRELRHGILRATKWWDPYESKIVDDYHLYQLLTDERRRGKATLRFDELNRLLDLYFRKEKRGREYSQDEVRHEAALVMYRFRNSLIDMPSREKEGHDYVPNPVDTSAVELSASLLALGDLLAENCHDIWAIERLEQGWTWGPRRDDKLKHHPNLIPYKEMSKEEQKFDFRTSMETIKTIVAMKYGVARGRRGPDGILRTLTHSNSATSDKGTGGHSPKATAAVGRSFSFMDVSHSIPYGRNGQTYTPQPVDTSKVVFPASLRRLMDLLAENAHEVWSKGRMDEGWTYGQVRDDKLKKHVCLVPYVFLTEAEKDFDVKTAEATLKMLYALGYLIVDSNGHSLV</sequence>
<dbReference type="AlphaFoldDB" id="W4G4P4"/>
<dbReference type="Gene3D" id="6.20.350.10">
    <property type="match status" value="2"/>
</dbReference>
<accession>W4G4P4</accession>
<evidence type="ECO:0000259" key="10">
    <source>
        <dbReference type="Pfam" id="PF20519"/>
    </source>
</evidence>
<feature type="transmembrane region" description="Helical" evidence="7">
    <location>
        <begin position="589"/>
        <end position="611"/>
    </location>
</feature>
<keyword evidence="5 7" id="KW-0472">Membrane</keyword>
<feature type="domain" description="Ryanodine receptor Ryr" evidence="8">
    <location>
        <begin position="1154"/>
        <end position="1242"/>
    </location>
</feature>
<dbReference type="GeneID" id="20812796"/>
<evidence type="ECO:0000313" key="11">
    <source>
        <dbReference type="EMBL" id="ETV74677.1"/>
    </source>
</evidence>
<dbReference type="Pfam" id="PF02026">
    <property type="entry name" value="RyR"/>
    <property type="match status" value="2"/>
</dbReference>
<comment type="subcellular location">
    <subcellularLocation>
        <location evidence="1">Membrane</location>
        <topology evidence="1">Multi-pass membrane protein</topology>
    </subcellularLocation>
</comment>
<keyword evidence="13" id="KW-1185">Reference proteome</keyword>
<organism evidence="11">
    <name type="scientific">Aphanomyces astaci</name>
    <name type="common">Crayfish plague agent</name>
    <dbReference type="NCBI Taxonomy" id="112090"/>
    <lineage>
        <taxon>Eukaryota</taxon>
        <taxon>Sar</taxon>
        <taxon>Stramenopiles</taxon>
        <taxon>Oomycota</taxon>
        <taxon>Saprolegniomycetes</taxon>
        <taxon>Saprolegniales</taxon>
        <taxon>Verrucalvaceae</taxon>
        <taxon>Aphanomyces</taxon>
    </lineage>
</organism>
<feature type="compositionally biased region" description="Low complexity" evidence="6">
    <location>
        <begin position="88"/>
        <end position="104"/>
    </location>
</feature>
<dbReference type="InterPro" id="IPR046791">
    <property type="entry name" value="Polycystin_dom"/>
</dbReference>
<dbReference type="STRING" id="112090.W4G4P4"/>
<dbReference type="Pfam" id="PF08016">
    <property type="entry name" value="PKD_channel"/>
    <property type="match status" value="1"/>
</dbReference>
<evidence type="ECO:0000256" key="6">
    <source>
        <dbReference type="SAM" id="MobiDB-lite"/>
    </source>
</evidence>
<protein>
    <recommendedName>
        <fullName evidence="14">Ryanodine-inositol 1,4,5-triphosphate receptor Ca2 channel (RIR-CaC) family protein</fullName>
    </recommendedName>
</protein>
<feature type="transmembrane region" description="Helical" evidence="7">
    <location>
        <begin position="690"/>
        <end position="714"/>
    </location>
</feature>
<evidence type="ECO:0000256" key="5">
    <source>
        <dbReference type="ARBA" id="ARBA00023136"/>
    </source>
</evidence>
<evidence type="ECO:0000259" key="8">
    <source>
        <dbReference type="Pfam" id="PF02026"/>
    </source>
</evidence>
<dbReference type="EMBL" id="MZMZ02004056">
    <property type="protein sequence ID" value="RQM20066.1"/>
    <property type="molecule type" value="Genomic_DNA"/>
</dbReference>
<reference evidence="12 13" key="2">
    <citation type="submission" date="2018-07" db="EMBL/GenBank/DDBJ databases">
        <title>Annotation of Aphanomyces astaci genome assembly.</title>
        <authorList>
            <person name="Studholme D.J."/>
        </authorList>
    </citation>
    <scope>NUCLEOTIDE SEQUENCE [LARGE SCALE GENOMIC DNA]</scope>
    <source>
        <strain evidence="12">Pc</strain>
    </source>
</reference>
<evidence type="ECO:0008006" key="14">
    <source>
        <dbReference type="Google" id="ProtNLM"/>
    </source>
</evidence>
<evidence type="ECO:0000256" key="4">
    <source>
        <dbReference type="ARBA" id="ARBA00022989"/>
    </source>
</evidence>
<reference evidence="11" key="1">
    <citation type="submission" date="2013-12" db="EMBL/GenBank/DDBJ databases">
        <title>The Genome Sequence of Aphanomyces astaci APO3.</title>
        <authorList>
            <consortium name="The Broad Institute Genomics Platform"/>
            <person name="Russ C."/>
            <person name="Tyler B."/>
            <person name="van West P."/>
            <person name="Dieguez-Uribeondo J."/>
            <person name="Young S.K."/>
            <person name="Zeng Q."/>
            <person name="Gargeya S."/>
            <person name="Fitzgerald M."/>
            <person name="Abouelleil A."/>
            <person name="Alvarado L."/>
            <person name="Chapman S.B."/>
            <person name="Gainer-Dewar J."/>
            <person name="Goldberg J."/>
            <person name="Griggs A."/>
            <person name="Gujja S."/>
            <person name="Hansen M."/>
            <person name="Howarth C."/>
            <person name="Imamovic A."/>
            <person name="Ireland A."/>
            <person name="Larimer J."/>
            <person name="McCowan C."/>
            <person name="Murphy C."/>
            <person name="Pearson M."/>
            <person name="Poon T.W."/>
            <person name="Priest M."/>
            <person name="Roberts A."/>
            <person name="Saif S."/>
            <person name="Shea T."/>
            <person name="Sykes S."/>
            <person name="Wortman J."/>
            <person name="Nusbaum C."/>
            <person name="Birren B."/>
        </authorList>
    </citation>
    <scope>NUCLEOTIDE SEQUENCE [LARGE SCALE GENOMIC DNA]</scope>
    <source>
        <strain evidence="11">APO3</strain>
    </source>
</reference>
<evidence type="ECO:0000256" key="1">
    <source>
        <dbReference type="ARBA" id="ARBA00004141"/>
    </source>
</evidence>
<feature type="compositionally biased region" description="Acidic residues" evidence="6">
    <location>
        <begin position="54"/>
        <end position="63"/>
    </location>
</feature>
<evidence type="ECO:0000256" key="2">
    <source>
        <dbReference type="ARBA" id="ARBA00007200"/>
    </source>
</evidence>
<dbReference type="OrthoDB" id="300855at2759"/>
<feature type="domain" description="Ryanodine receptor Ryr" evidence="8">
    <location>
        <begin position="1007"/>
        <end position="1096"/>
    </location>
</feature>
<dbReference type="InterPro" id="IPR003032">
    <property type="entry name" value="Ryanodine_rcpt"/>
</dbReference>
<feature type="transmembrane region" description="Helical" evidence="7">
    <location>
        <begin position="631"/>
        <end position="654"/>
    </location>
</feature>
<name>W4G4P4_APHAT</name>
<dbReference type="InterPro" id="IPR051223">
    <property type="entry name" value="Polycystin"/>
</dbReference>
<feature type="compositionally biased region" description="Acidic residues" evidence="6">
    <location>
        <begin position="33"/>
        <end position="46"/>
    </location>
</feature>
<evidence type="ECO:0000256" key="7">
    <source>
        <dbReference type="SAM" id="Phobius"/>
    </source>
</evidence>
<dbReference type="PANTHER" id="PTHR10877">
    <property type="entry name" value="POLYCYSTIN FAMILY MEMBER"/>
    <property type="match status" value="1"/>
</dbReference>
<dbReference type="InterPro" id="IPR013122">
    <property type="entry name" value="PKD1_2_channel"/>
</dbReference>
<dbReference type="RefSeq" id="XP_009835764.1">
    <property type="nucleotide sequence ID" value="XM_009837462.1"/>
</dbReference>
<dbReference type="Proteomes" id="UP000284702">
    <property type="component" value="Unassembled WGS sequence"/>
</dbReference>
<gene>
    <name evidence="12" type="ORF">B5M09_004357</name>
    <name evidence="11" type="ORF">H257_10800</name>
</gene>
<feature type="region of interest" description="Disordered" evidence="6">
    <location>
        <begin position="1"/>
        <end position="168"/>
    </location>
</feature>
<dbReference type="Gene3D" id="1.10.287.70">
    <property type="match status" value="1"/>
</dbReference>
<proteinExistence type="inferred from homology"/>
<evidence type="ECO:0000313" key="13">
    <source>
        <dbReference type="Proteomes" id="UP000284702"/>
    </source>
</evidence>
<dbReference type="Pfam" id="PF20519">
    <property type="entry name" value="Polycystin_dom"/>
    <property type="match status" value="1"/>
</dbReference>
<keyword evidence="4 7" id="KW-1133">Transmembrane helix</keyword>
<keyword evidence="3 7" id="KW-0812">Transmembrane</keyword>
<evidence type="ECO:0000313" key="12">
    <source>
        <dbReference type="EMBL" id="RQM20066.1"/>
    </source>
</evidence>
<feature type="domain" description="Polycystin cation channel PKD1/PKD2" evidence="9">
    <location>
        <begin position="507"/>
        <end position="720"/>
    </location>
</feature>
<dbReference type="VEuPathDB" id="FungiDB:H257_10800"/>
<feature type="transmembrane region" description="Helical" evidence="7">
    <location>
        <begin position="536"/>
        <end position="558"/>
    </location>
</feature>
<evidence type="ECO:0000259" key="9">
    <source>
        <dbReference type="Pfam" id="PF08016"/>
    </source>
</evidence>
<comment type="similarity">
    <text evidence="2">Belongs to the polycystin family.</text>
</comment>
<feature type="domain" description="Polycystin" evidence="10">
    <location>
        <begin position="296"/>
        <end position="467"/>
    </location>
</feature>
<dbReference type="PANTHER" id="PTHR10877:SF183">
    <property type="entry name" value="AT14535P-RELATED"/>
    <property type="match status" value="1"/>
</dbReference>
<dbReference type="EMBL" id="KI913143">
    <property type="protein sequence ID" value="ETV74677.1"/>
    <property type="molecule type" value="Genomic_DNA"/>
</dbReference>
<evidence type="ECO:0000256" key="3">
    <source>
        <dbReference type="ARBA" id="ARBA00022692"/>
    </source>
</evidence>